<dbReference type="AlphaFoldDB" id="A0A7C3C0K4"/>
<accession>A0A7C3C0K4</accession>
<dbReference type="Pfam" id="PF12100">
    <property type="entry name" value="DUF3576"/>
    <property type="match status" value="1"/>
</dbReference>
<name>A0A7C3C0K4_9PROT</name>
<dbReference type="EMBL" id="DRMN01000049">
    <property type="protein sequence ID" value="HFB54422.1"/>
    <property type="molecule type" value="Genomic_DNA"/>
</dbReference>
<gene>
    <name evidence="1" type="ORF">ENJ46_00740</name>
</gene>
<reference evidence="1" key="1">
    <citation type="journal article" date="2020" name="mSystems">
        <title>Genome- and Community-Level Interaction Insights into Carbon Utilization and Element Cycling Functions of Hydrothermarchaeota in Hydrothermal Sediment.</title>
        <authorList>
            <person name="Zhou Z."/>
            <person name="Liu Y."/>
            <person name="Xu W."/>
            <person name="Pan J."/>
            <person name="Luo Z.H."/>
            <person name="Li M."/>
        </authorList>
    </citation>
    <scope>NUCLEOTIDE SEQUENCE [LARGE SCALE GENOMIC DNA]</scope>
    <source>
        <strain evidence="1">HyVt-489</strain>
    </source>
</reference>
<organism evidence="1">
    <name type="scientific">Hellea balneolensis</name>
    <dbReference type="NCBI Taxonomy" id="287478"/>
    <lineage>
        <taxon>Bacteria</taxon>
        <taxon>Pseudomonadati</taxon>
        <taxon>Pseudomonadota</taxon>
        <taxon>Alphaproteobacteria</taxon>
        <taxon>Maricaulales</taxon>
        <taxon>Robiginitomaculaceae</taxon>
        <taxon>Hellea</taxon>
    </lineage>
</organism>
<protein>
    <submittedName>
        <fullName evidence="1">DUF3576 domain-containing protein</fullName>
    </submittedName>
</protein>
<comment type="caution">
    <text evidence="1">The sequence shown here is derived from an EMBL/GenBank/DDBJ whole genome shotgun (WGS) entry which is preliminary data.</text>
</comment>
<dbReference type="InterPro" id="IPR021959">
    <property type="entry name" value="DUF3576"/>
</dbReference>
<evidence type="ECO:0000313" key="1">
    <source>
        <dbReference type="EMBL" id="HFB54422.1"/>
    </source>
</evidence>
<feature type="non-terminal residue" evidence="1">
    <location>
        <position position="1"/>
    </location>
</feature>
<dbReference type="Proteomes" id="UP000886042">
    <property type="component" value="Unassembled WGS sequence"/>
</dbReference>
<sequence length="83" mass="9232">PFGGVIITDWYASPQAPDERFKSTVYILDTNLRADALKVSIFKQVRSPNGWTDASVDADTARTIENSILTRARELYIATVDAK</sequence>
<proteinExistence type="predicted"/>